<organism evidence="2 3">
    <name type="scientific">Klebsiella quasipneumoniae subsp. quasipneumoniae</name>
    <dbReference type="NCBI Taxonomy" id="1667327"/>
    <lineage>
        <taxon>Bacteria</taxon>
        <taxon>Pseudomonadati</taxon>
        <taxon>Pseudomonadota</taxon>
        <taxon>Gammaproteobacteria</taxon>
        <taxon>Enterobacterales</taxon>
        <taxon>Enterobacteriaceae</taxon>
        <taxon>Klebsiella/Raoultella group</taxon>
        <taxon>Klebsiella</taxon>
        <taxon>Klebsiella pneumoniae complex</taxon>
    </lineage>
</organism>
<reference evidence="2" key="1">
    <citation type="submission" date="2022-07" db="EMBL/GenBank/DDBJ databases">
        <title>Complete genome sequence of carbapenem-resistant Klebsiella spp. in Japan.</title>
        <authorList>
            <person name="Maehana S."/>
            <person name="Suzuki M."/>
            <person name="Kitasato H."/>
        </authorList>
    </citation>
    <scope>NUCLEOTIDE SEQUENCE</scope>
    <source>
        <strain evidence="2">KAM644</strain>
    </source>
</reference>
<evidence type="ECO:0000256" key="1">
    <source>
        <dbReference type="SAM" id="MobiDB-lite"/>
    </source>
</evidence>
<sequence length="297" mass="32651">MSKTETNGTEDNDVTGVGTFDQIHTELRKVHNIRTPSGAVVKMDGDDKIWWAYFYTFSLTKRKKWCDFSLQKIADDHDVSTKTVTRNAKRLVEMGVLEVKPKERGRGNIYITISIPELIAMKTSEKVTPKSEEKQGNGNGHEEAAISQAEQAATTATPSTDAPAGTPADQSPDLASESATPAVGQRDSVAFDGDADTAGTDGNNAVKQPEIFDDRGVITEAFINSLTGDVAPNRNADGTLQSFRYVYWVARHTQDALDGISTRTKDEYMAEARPWHIPPHLLSTPTTEPEYDEDPKF</sequence>
<feature type="compositionally biased region" description="Low complexity" evidence="1">
    <location>
        <begin position="145"/>
        <end position="168"/>
    </location>
</feature>
<dbReference type="RefSeq" id="WP_087731991.1">
    <property type="nucleotide sequence ID" value="NZ_AP026392.1"/>
</dbReference>
<dbReference type="AlphaFoldDB" id="A0AAN1Y883"/>
<evidence type="ECO:0000313" key="3">
    <source>
        <dbReference type="Proteomes" id="UP001058353"/>
    </source>
</evidence>
<proteinExistence type="predicted"/>
<evidence type="ECO:0008006" key="4">
    <source>
        <dbReference type="Google" id="ProtNLM"/>
    </source>
</evidence>
<protein>
    <recommendedName>
        <fullName evidence="4">HTH domain-containing protein</fullName>
    </recommendedName>
</protein>
<dbReference type="SUPFAM" id="SSF46785">
    <property type="entry name" value="Winged helix' DNA-binding domain"/>
    <property type="match status" value="1"/>
</dbReference>
<dbReference type="Proteomes" id="UP001058353">
    <property type="component" value="Chromosome"/>
</dbReference>
<dbReference type="Gene3D" id="1.10.10.10">
    <property type="entry name" value="Winged helix-like DNA-binding domain superfamily/Winged helix DNA-binding domain"/>
    <property type="match status" value="1"/>
</dbReference>
<dbReference type="EMBL" id="AP026407">
    <property type="protein sequence ID" value="BDO14897.1"/>
    <property type="molecule type" value="Genomic_DNA"/>
</dbReference>
<evidence type="ECO:0000313" key="2">
    <source>
        <dbReference type="EMBL" id="BDO14897.1"/>
    </source>
</evidence>
<gene>
    <name evidence="2" type="ORF">KAM644c_39630</name>
</gene>
<accession>A0AAN1Y883</accession>
<name>A0AAN1Y883_9ENTR</name>
<dbReference type="InterPro" id="IPR036390">
    <property type="entry name" value="WH_DNA-bd_sf"/>
</dbReference>
<feature type="compositionally biased region" description="Low complexity" evidence="1">
    <location>
        <begin position="196"/>
        <end position="205"/>
    </location>
</feature>
<feature type="region of interest" description="Disordered" evidence="1">
    <location>
        <begin position="124"/>
        <end position="208"/>
    </location>
</feature>
<feature type="compositionally biased region" description="Basic and acidic residues" evidence="1">
    <location>
        <begin position="124"/>
        <end position="144"/>
    </location>
</feature>
<dbReference type="InterPro" id="IPR036388">
    <property type="entry name" value="WH-like_DNA-bd_sf"/>
</dbReference>